<feature type="transmembrane region" description="Helical" evidence="1">
    <location>
        <begin position="98"/>
        <end position="116"/>
    </location>
</feature>
<keyword evidence="3" id="KW-1185">Reference proteome</keyword>
<sequence length="121" mass="13582">MWVHPVELVVCFEVVSLKLRARCHGLPCDLDCCIVMMLVVNVGCCPAELCSDCSASGHGPSWMRVSCFFIALVCLGMQCFSGGSPMNMPLVDDQLCLQWPYVLLLLGFHFCFGMHLRWRHL</sequence>
<evidence type="ECO:0000256" key="1">
    <source>
        <dbReference type="SAM" id="Phobius"/>
    </source>
</evidence>
<keyword evidence="1" id="KW-1133">Transmembrane helix</keyword>
<name>A0AAD3SYT5_NEPGR</name>
<accession>A0AAD3SYT5</accession>
<organism evidence="2 3">
    <name type="scientific">Nepenthes gracilis</name>
    <name type="common">Slender pitcher plant</name>
    <dbReference type="NCBI Taxonomy" id="150966"/>
    <lineage>
        <taxon>Eukaryota</taxon>
        <taxon>Viridiplantae</taxon>
        <taxon>Streptophyta</taxon>
        <taxon>Embryophyta</taxon>
        <taxon>Tracheophyta</taxon>
        <taxon>Spermatophyta</taxon>
        <taxon>Magnoliopsida</taxon>
        <taxon>eudicotyledons</taxon>
        <taxon>Gunneridae</taxon>
        <taxon>Pentapetalae</taxon>
        <taxon>Caryophyllales</taxon>
        <taxon>Nepenthaceae</taxon>
        <taxon>Nepenthes</taxon>
    </lineage>
</organism>
<reference evidence="2" key="1">
    <citation type="submission" date="2023-05" db="EMBL/GenBank/DDBJ databases">
        <title>Nepenthes gracilis genome sequencing.</title>
        <authorList>
            <person name="Fukushima K."/>
        </authorList>
    </citation>
    <scope>NUCLEOTIDE SEQUENCE</scope>
    <source>
        <strain evidence="2">SING2019-196</strain>
    </source>
</reference>
<keyword evidence="1" id="KW-0472">Membrane</keyword>
<protein>
    <submittedName>
        <fullName evidence="2">Uncharacterized protein</fullName>
    </submittedName>
</protein>
<feature type="transmembrane region" description="Helical" evidence="1">
    <location>
        <begin position="65"/>
        <end position="86"/>
    </location>
</feature>
<dbReference type="Proteomes" id="UP001279734">
    <property type="component" value="Unassembled WGS sequence"/>
</dbReference>
<evidence type="ECO:0000313" key="3">
    <source>
        <dbReference type="Proteomes" id="UP001279734"/>
    </source>
</evidence>
<keyword evidence="1" id="KW-0812">Transmembrane</keyword>
<evidence type="ECO:0000313" key="2">
    <source>
        <dbReference type="EMBL" id="GMH19612.1"/>
    </source>
</evidence>
<comment type="caution">
    <text evidence="2">The sequence shown here is derived from an EMBL/GenBank/DDBJ whole genome shotgun (WGS) entry which is preliminary data.</text>
</comment>
<gene>
    <name evidence="2" type="ORF">Nepgr_021453</name>
</gene>
<dbReference type="AlphaFoldDB" id="A0AAD3SYT5"/>
<proteinExistence type="predicted"/>
<dbReference type="EMBL" id="BSYO01000021">
    <property type="protein sequence ID" value="GMH19612.1"/>
    <property type="molecule type" value="Genomic_DNA"/>
</dbReference>